<evidence type="ECO:0000256" key="3">
    <source>
        <dbReference type="ARBA" id="ARBA00022989"/>
    </source>
</evidence>
<evidence type="ECO:0000259" key="6">
    <source>
        <dbReference type="Pfam" id="PF04335"/>
    </source>
</evidence>
<dbReference type="GO" id="GO:0016020">
    <property type="term" value="C:membrane"/>
    <property type="evidence" value="ECO:0007669"/>
    <property type="project" value="UniProtKB-SubCell"/>
</dbReference>
<accession>A0A1T2KZN6</accession>
<dbReference type="CDD" id="cd16425">
    <property type="entry name" value="TrbF"/>
    <property type="match status" value="1"/>
</dbReference>
<dbReference type="RefSeq" id="WP_078485084.1">
    <property type="nucleotide sequence ID" value="NZ_MPRL01000103.1"/>
</dbReference>
<dbReference type="InterPro" id="IPR035658">
    <property type="entry name" value="TrbF"/>
</dbReference>
<proteinExistence type="predicted"/>
<keyword evidence="3 5" id="KW-1133">Transmembrane helix</keyword>
<keyword evidence="2 5" id="KW-0812">Transmembrane</keyword>
<evidence type="ECO:0000256" key="1">
    <source>
        <dbReference type="ARBA" id="ARBA00004167"/>
    </source>
</evidence>
<dbReference type="AlphaFoldDB" id="A0A1T2KZN6"/>
<dbReference type="Proteomes" id="UP000191110">
    <property type="component" value="Unassembled WGS sequence"/>
</dbReference>
<name>A0A1T2KZN6_9GAMM</name>
<dbReference type="Gene3D" id="3.10.450.230">
    <property type="entry name" value="VirB8 protein"/>
    <property type="match status" value="1"/>
</dbReference>
<comment type="subcellular location">
    <subcellularLocation>
        <location evidence="1">Membrane</location>
        <topology evidence="1">Single-pass membrane protein</topology>
    </subcellularLocation>
</comment>
<dbReference type="InterPro" id="IPR032710">
    <property type="entry name" value="NTF2-like_dom_sf"/>
</dbReference>
<gene>
    <name evidence="7" type="ORF">BOW53_15980</name>
</gene>
<dbReference type="OrthoDB" id="9778195at2"/>
<dbReference type="SUPFAM" id="SSF54427">
    <property type="entry name" value="NTF2-like"/>
    <property type="match status" value="1"/>
</dbReference>
<comment type="caution">
    <text evidence="7">The sequence shown here is derived from an EMBL/GenBank/DDBJ whole genome shotgun (WGS) entry which is preliminary data.</text>
</comment>
<keyword evidence="8" id="KW-1185">Reference proteome</keyword>
<protein>
    <recommendedName>
        <fullName evidence="6">Bacterial virulence protein VirB8 domain-containing protein</fullName>
    </recommendedName>
</protein>
<keyword evidence="4 5" id="KW-0472">Membrane</keyword>
<dbReference type="InterPro" id="IPR007430">
    <property type="entry name" value="VirB8"/>
</dbReference>
<evidence type="ECO:0000256" key="2">
    <source>
        <dbReference type="ARBA" id="ARBA00022692"/>
    </source>
</evidence>
<organism evidence="7 8">
    <name type="scientific">Solemya pervernicosa gill symbiont</name>
    <dbReference type="NCBI Taxonomy" id="642797"/>
    <lineage>
        <taxon>Bacteria</taxon>
        <taxon>Pseudomonadati</taxon>
        <taxon>Pseudomonadota</taxon>
        <taxon>Gammaproteobacteria</taxon>
        <taxon>sulfur-oxidizing symbionts</taxon>
    </lineage>
</organism>
<feature type="transmembrane region" description="Helical" evidence="5">
    <location>
        <begin position="39"/>
        <end position="60"/>
    </location>
</feature>
<evidence type="ECO:0000313" key="8">
    <source>
        <dbReference type="Proteomes" id="UP000191110"/>
    </source>
</evidence>
<reference evidence="7 8" key="1">
    <citation type="submission" date="2016-11" db="EMBL/GenBank/DDBJ databases">
        <title>Mixed transmission modes and dynamic genome evolution in an obligate animal-bacterial symbiosis.</title>
        <authorList>
            <person name="Russell S.L."/>
            <person name="Corbett-Detig R.B."/>
            <person name="Cavanaugh C.M."/>
        </authorList>
    </citation>
    <scope>NUCLEOTIDE SEQUENCE [LARGE SCALE GENOMIC DNA]</scope>
    <source>
        <strain evidence="7">Sveles-Q1</strain>
    </source>
</reference>
<evidence type="ECO:0000313" key="7">
    <source>
        <dbReference type="EMBL" id="OOZ38317.1"/>
    </source>
</evidence>
<dbReference type="EMBL" id="MPRL01000103">
    <property type="protein sequence ID" value="OOZ38317.1"/>
    <property type="molecule type" value="Genomic_DNA"/>
</dbReference>
<sequence length="229" mass="25559">MVFSKNDNQTEPKELNPYLAARLEWNERYGSLASSKSRAWVFASVCLLIAAISVVGVVYIGSQSKHIPYVVVVDEIGRPVTVGRADIASKADPRVIKAELASFFTDAFSVIADGAAQKQVIFRVYAHISSTSPSHKSMNEHLNDTQHNPFKRAAKETVSVTIRSIIQTTENMWQVEWTEKIRGRSGETIGERRMKGAVTILVKQPIDESTIMENPLGIYVQSISWSQQY</sequence>
<evidence type="ECO:0000256" key="4">
    <source>
        <dbReference type="ARBA" id="ARBA00023136"/>
    </source>
</evidence>
<feature type="domain" description="Bacterial virulence protein VirB8" evidence="6">
    <location>
        <begin position="21"/>
        <end position="227"/>
    </location>
</feature>
<dbReference type="Pfam" id="PF04335">
    <property type="entry name" value="VirB8"/>
    <property type="match status" value="1"/>
</dbReference>
<evidence type="ECO:0000256" key="5">
    <source>
        <dbReference type="SAM" id="Phobius"/>
    </source>
</evidence>